<dbReference type="InParanoid" id="A0A067ME06"/>
<dbReference type="EMBL" id="KL198040">
    <property type="protein sequence ID" value="KDQ13993.1"/>
    <property type="molecule type" value="Genomic_DNA"/>
</dbReference>
<keyword evidence="2" id="KW-1185">Reference proteome</keyword>
<reference evidence="2" key="1">
    <citation type="journal article" date="2014" name="Proc. Natl. Acad. Sci. U.S.A.">
        <title>Extensive sampling of basidiomycete genomes demonstrates inadequacy of the white-rot/brown-rot paradigm for wood decay fungi.</title>
        <authorList>
            <person name="Riley R."/>
            <person name="Salamov A.A."/>
            <person name="Brown D.W."/>
            <person name="Nagy L.G."/>
            <person name="Floudas D."/>
            <person name="Held B.W."/>
            <person name="Levasseur A."/>
            <person name="Lombard V."/>
            <person name="Morin E."/>
            <person name="Otillar R."/>
            <person name="Lindquist E.A."/>
            <person name="Sun H."/>
            <person name="LaButti K.M."/>
            <person name="Schmutz J."/>
            <person name="Jabbour D."/>
            <person name="Luo H."/>
            <person name="Baker S.E."/>
            <person name="Pisabarro A.G."/>
            <person name="Walton J.D."/>
            <person name="Blanchette R.A."/>
            <person name="Henrissat B."/>
            <person name="Martin F."/>
            <person name="Cullen D."/>
            <person name="Hibbett D.S."/>
            <person name="Grigoriev I.V."/>
        </authorList>
    </citation>
    <scope>NUCLEOTIDE SEQUENCE [LARGE SCALE GENOMIC DNA]</scope>
    <source>
        <strain evidence="2">FD-172 SS1</strain>
    </source>
</reference>
<dbReference type="Proteomes" id="UP000027195">
    <property type="component" value="Unassembled WGS sequence"/>
</dbReference>
<dbReference type="HOGENOM" id="CLU_2621704_0_0_1"/>
<proteinExistence type="predicted"/>
<sequence length="78" mass="8342">MSWSRECVECVVWASWSVSVVESTGCGSGSGVGFRRLVRGSALSTSSSSCPEQLSDIARSPSPIFHSQYQDQSVSHNS</sequence>
<gene>
    <name evidence="1" type="ORF">BOTBODRAFT_357037</name>
</gene>
<evidence type="ECO:0000313" key="2">
    <source>
        <dbReference type="Proteomes" id="UP000027195"/>
    </source>
</evidence>
<protein>
    <submittedName>
        <fullName evidence="1">Uncharacterized protein</fullName>
    </submittedName>
</protein>
<dbReference type="AlphaFoldDB" id="A0A067ME06"/>
<name>A0A067ME06_BOTB1</name>
<organism evidence="1 2">
    <name type="scientific">Botryobasidium botryosum (strain FD-172 SS1)</name>
    <dbReference type="NCBI Taxonomy" id="930990"/>
    <lineage>
        <taxon>Eukaryota</taxon>
        <taxon>Fungi</taxon>
        <taxon>Dikarya</taxon>
        <taxon>Basidiomycota</taxon>
        <taxon>Agaricomycotina</taxon>
        <taxon>Agaricomycetes</taxon>
        <taxon>Cantharellales</taxon>
        <taxon>Botryobasidiaceae</taxon>
        <taxon>Botryobasidium</taxon>
    </lineage>
</organism>
<accession>A0A067ME06</accession>
<evidence type="ECO:0000313" key="1">
    <source>
        <dbReference type="EMBL" id="KDQ13993.1"/>
    </source>
</evidence>